<dbReference type="SUPFAM" id="SSF48690">
    <property type="entry name" value="Epsilon subunit of mitochondrial F1F0-ATP synthase"/>
    <property type="match status" value="1"/>
</dbReference>
<proteinExistence type="inferred from homology"/>
<comment type="similarity">
    <text evidence="1">Belongs to the eukaryotic ATPase epsilon family.</text>
</comment>
<dbReference type="AlphaFoldDB" id="A0A1C7LM70"/>
<evidence type="ECO:0000256" key="1">
    <source>
        <dbReference type="ARBA" id="ARBA00009502"/>
    </source>
</evidence>
<dbReference type="InterPro" id="IPR006721">
    <property type="entry name" value="ATP_synth_F1_esu_mt"/>
</dbReference>
<reference evidence="2 3" key="1">
    <citation type="submission" date="2016-03" db="EMBL/GenBank/DDBJ databases">
        <title>Whole genome sequencing of Grifola frondosa 9006-11.</title>
        <authorList>
            <person name="Min B."/>
            <person name="Park H."/>
            <person name="Kim J.-G."/>
            <person name="Cho H."/>
            <person name="Oh Y.-L."/>
            <person name="Kong W.-S."/>
            <person name="Choi I.-G."/>
        </authorList>
    </citation>
    <scope>NUCLEOTIDE SEQUENCE [LARGE SCALE GENOMIC DNA]</scope>
    <source>
        <strain evidence="2 3">9006-11</strain>
    </source>
</reference>
<organism evidence="2 3">
    <name type="scientific">Grifola frondosa</name>
    <name type="common">Maitake</name>
    <name type="synonym">Polyporus frondosus</name>
    <dbReference type="NCBI Taxonomy" id="5627"/>
    <lineage>
        <taxon>Eukaryota</taxon>
        <taxon>Fungi</taxon>
        <taxon>Dikarya</taxon>
        <taxon>Basidiomycota</taxon>
        <taxon>Agaricomycotina</taxon>
        <taxon>Agaricomycetes</taxon>
        <taxon>Polyporales</taxon>
        <taxon>Grifolaceae</taxon>
        <taxon>Grifola</taxon>
    </lineage>
</organism>
<dbReference type="GO" id="GO:0045259">
    <property type="term" value="C:proton-transporting ATP synthase complex"/>
    <property type="evidence" value="ECO:0007669"/>
    <property type="project" value="InterPro"/>
</dbReference>
<feature type="non-terminal residue" evidence="2">
    <location>
        <position position="1"/>
    </location>
</feature>
<dbReference type="EMBL" id="LUGG01000041">
    <property type="protein sequence ID" value="OBZ65720.1"/>
    <property type="molecule type" value="Genomic_DNA"/>
</dbReference>
<evidence type="ECO:0000313" key="2">
    <source>
        <dbReference type="EMBL" id="OBZ65720.1"/>
    </source>
</evidence>
<dbReference type="Proteomes" id="UP000092993">
    <property type="component" value="Unassembled WGS sequence"/>
</dbReference>
<dbReference type="Gene3D" id="1.10.1620.20">
    <property type="entry name" value="ATP synthase, F1 complex, epsilon subunit superfamily, mitochondrial"/>
    <property type="match status" value="1"/>
</dbReference>
<dbReference type="Pfam" id="PF04627">
    <property type="entry name" value="ATP-synt_Eps"/>
    <property type="match status" value="1"/>
</dbReference>
<dbReference type="GO" id="GO:0046933">
    <property type="term" value="F:proton-transporting ATP synthase activity, rotational mechanism"/>
    <property type="evidence" value="ECO:0007669"/>
    <property type="project" value="InterPro"/>
</dbReference>
<name>A0A1C7LM70_GRIFR</name>
<dbReference type="OrthoDB" id="269124at2759"/>
<dbReference type="InterPro" id="IPR036742">
    <property type="entry name" value="ATP_synth_F1_esu_sf_mt"/>
</dbReference>
<dbReference type="STRING" id="5627.A0A1C7LM70"/>
<evidence type="ECO:0000313" key="3">
    <source>
        <dbReference type="Proteomes" id="UP000092993"/>
    </source>
</evidence>
<sequence length="116" mass="13084">QESGKTWIVMTALRRTPQPTWLPRSPPGLFSFSKTASTTSTRTVLHDEQCYLARRLHITARALRQSLKENERVAAEKRGLTILRYQKWEKGQGGQQVYLYPPQEKASSQPKSGGGA</sequence>
<keyword evidence="3" id="KW-1185">Reference proteome</keyword>
<protein>
    <submittedName>
        <fullName evidence="2">Uncharacterized protein</fullName>
    </submittedName>
</protein>
<gene>
    <name evidence="2" type="ORF">A0H81_14239</name>
</gene>
<comment type="caution">
    <text evidence="2">The sequence shown here is derived from an EMBL/GenBank/DDBJ whole genome shotgun (WGS) entry which is preliminary data.</text>
</comment>
<accession>A0A1C7LM70</accession>
<dbReference type="GO" id="GO:0005743">
    <property type="term" value="C:mitochondrial inner membrane"/>
    <property type="evidence" value="ECO:0007669"/>
    <property type="project" value="InterPro"/>
</dbReference>